<name>Q4TET2_TETNG</name>
<sequence>GSRRRYGDGGLLQAGDASGGLQQQELLRGDGPQPA</sequence>
<feature type="region of interest" description="Disordered" evidence="1">
    <location>
        <begin position="1"/>
        <end position="35"/>
    </location>
</feature>
<reference evidence="2" key="1">
    <citation type="journal article" date="2004" name="Nature">
        <title>Genome duplication in the teleost fish Tetraodon nigroviridis reveals the early vertebrate proto-karyotype.</title>
        <authorList>
            <person name="Jaillon O."/>
            <person name="Aury J.-M."/>
            <person name="Brunet F."/>
            <person name="Petit J.-L."/>
            <person name="Stange-Thomann N."/>
            <person name="Mauceli E."/>
            <person name="Bouneau L."/>
            <person name="Fischer C."/>
            <person name="Ozouf-Costaz C."/>
            <person name="Bernot A."/>
            <person name="Nicaud S."/>
            <person name="Jaffe D."/>
            <person name="Fisher S."/>
            <person name="Lutfalla G."/>
            <person name="Dossat C."/>
            <person name="Segurens B."/>
            <person name="Dasilva C."/>
            <person name="Salanoubat M."/>
            <person name="Levy M."/>
            <person name="Boudet N."/>
            <person name="Castellano S."/>
            <person name="Anthouard V."/>
            <person name="Jubin C."/>
            <person name="Castelli V."/>
            <person name="Katinka M."/>
            <person name="Vacherie B."/>
            <person name="Biemont C."/>
            <person name="Skalli Z."/>
            <person name="Cattolico L."/>
            <person name="Poulain J."/>
            <person name="De Berardinis V."/>
            <person name="Cruaud C."/>
            <person name="Duprat S."/>
            <person name="Brottier P."/>
            <person name="Coutanceau J.-P."/>
            <person name="Gouzy J."/>
            <person name="Parra G."/>
            <person name="Lardier G."/>
            <person name="Chapple C."/>
            <person name="McKernan K.J."/>
            <person name="McEwan P."/>
            <person name="Bosak S."/>
            <person name="Kellis M."/>
            <person name="Volff J.-N."/>
            <person name="Guigo R."/>
            <person name="Zody M.C."/>
            <person name="Mesirov J."/>
            <person name="Lindblad-Toh K."/>
            <person name="Birren B."/>
            <person name="Nusbaum C."/>
            <person name="Kahn D."/>
            <person name="Robinson-Rechavi M."/>
            <person name="Laudet V."/>
            <person name="Schachter V."/>
            <person name="Quetier F."/>
            <person name="Saurin W."/>
            <person name="Scarpelli C."/>
            <person name="Wincker P."/>
            <person name="Lander E.S."/>
            <person name="Weissenbach J."/>
            <person name="Roest Crollius H."/>
        </authorList>
    </citation>
    <scope>NUCLEOTIDE SEQUENCE [LARGE SCALE GENOMIC DNA]</scope>
</reference>
<evidence type="ECO:0000313" key="2">
    <source>
        <dbReference type="EMBL" id="CAF88600.1"/>
    </source>
</evidence>
<organism evidence="2">
    <name type="scientific">Tetraodon nigroviridis</name>
    <name type="common">Spotted green pufferfish</name>
    <name type="synonym">Chelonodon nigroviridis</name>
    <dbReference type="NCBI Taxonomy" id="99883"/>
    <lineage>
        <taxon>Eukaryota</taxon>
        <taxon>Metazoa</taxon>
        <taxon>Chordata</taxon>
        <taxon>Craniata</taxon>
        <taxon>Vertebrata</taxon>
        <taxon>Euteleostomi</taxon>
        <taxon>Actinopterygii</taxon>
        <taxon>Neopterygii</taxon>
        <taxon>Teleostei</taxon>
        <taxon>Neoteleostei</taxon>
        <taxon>Acanthomorphata</taxon>
        <taxon>Eupercaria</taxon>
        <taxon>Tetraodontiformes</taxon>
        <taxon>Tetradontoidea</taxon>
        <taxon>Tetraodontidae</taxon>
        <taxon>Tetraodon</taxon>
    </lineage>
</organism>
<proteinExistence type="predicted"/>
<dbReference type="EMBL" id="CAAE01005140">
    <property type="protein sequence ID" value="CAF88600.1"/>
    <property type="molecule type" value="Genomic_DNA"/>
</dbReference>
<evidence type="ECO:0000256" key="1">
    <source>
        <dbReference type="SAM" id="MobiDB-lite"/>
    </source>
</evidence>
<gene>
    <name evidence="2" type="ORF">GSTENG00002091001</name>
</gene>
<protein>
    <submittedName>
        <fullName evidence="2">(spotted green pufferfish) hypothetical protein</fullName>
    </submittedName>
</protein>
<reference evidence="2" key="2">
    <citation type="submission" date="2004-02" db="EMBL/GenBank/DDBJ databases">
        <authorList>
            <consortium name="Genoscope"/>
            <consortium name="Whitehead Institute Centre for Genome Research"/>
        </authorList>
    </citation>
    <scope>NUCLEOTIDE SEQUENCE</scope>
</reference>
<accession>Q4TET2</accession>
<feature type="non-terminal residue" evidence="2">
    <location>
        <position position="35"/>
    </location>
</feature>
<comment type="caution">
    <text evidence="2">The sequence shown here is derived from an EMBL/GenBank/DDBJ whole genome shotgun (WGS) entry which is preliminary data.</text>
</comment>
<dbReference type="KEGG" id="tng:GSTEN00002091G001"/>
<dbReference type="AlphaFoldDB" id="Q4TET2"/>
<feature type="non-terminal residue" evidence="2">
    <location>
        <position position="1"/>
    </location>
</feature>